<name>A0A8H7ZVN8_9FUNG</name>
<proteinExistence type="predicted"/>
<comment type="caution">
    <text evidence="1">The sequence shown here is derived from an EMBL/GenBank/DDBJ whole genome shotgun (WGS) entry which is preliminary data.</text>
</comment>
<gene>
    <name evidence="1" type="ORF">BJ554DRAFT_7678</name>
</gene>
<protein>
    <submittedName>
        <fullName evidence="1">Uncharacterized protein</fullName>
    </submittedName>
</protein>
<keyword evidence="2" id="KW-1185">Reference proteome</keyword>
<dbReference type="AlphaFoldDB" id="A0A8H7ZVN8"/>
<reference evidence="1 2" key="1">
    <citation type="journal article" name="Sci. Rep.">
        <title>Genome-scale phylogenetic analyses confirm Olpidium as the closest living zoosporic fungus to the non-flagellated, terrestrial fungi.</title>
        <authorList>
            <person name="Chang Y."/>
            <person name="Rochon D."/>
            <person name="Sekimoto S."/>
            <person name="Wang Y."/>
            <person name="Chovatia M."/>
            <person name="Sandor L."/>
            <person name="Salamov A."/>
            <person name="Grigoriev I.V."/>
            <person name="Stajich J.E."/>
            <person name="Spatafora J.W."/>
        </authorList>
    </citation>
    <scope>NUCLEOTIDE SEQUENCE [LARGE SCALE GENOMIC DNA]</scope>
    <source>
        <strain evidence="1">S191</strain>
    </source>
</reference>
<dbReference type="Proteomes" id="UP000673691">
    <property type="component" value="Unassembled WGS sequence"/>
</dbReference>
<sequence length="104" mass="11676">MVPDRELSHDRGTAAHASAFADAIYFDVAHTEAFSYPRQWKPGNFANPESTHLLIARLRRYRPRFYYVPPCSSVRGLPVLPPKRHGHSVGYIPTLCVGVRVTAS</sequence>
<accession>A0A8H7ZVN8</accession>
<organism evidence="1 2">
    <name type="scientific">Olpidium bornovanus</name>
    <dbReference type="NCBI Taxonomy" id="278681"/>
    <lineage>
        <taxon>Eukaryota</taxon>
        <taxon>Fungi</taxon>
        <taxon>Fungi incertae sedis</taxon>
        <taxon>Olpidiomycota</taxon>
        <taxon>Olpidiomycotina</taxon>
        <taxon>Olpidiomycetes</taxon>
        <taxon>Olpidiales</taxon>
        <taxon>Olpidiaceae</taxon>
        <taxon>Olpidium</taxon>
    </lineage>
</organism>
<dbReference type="EMBL" id="JAEFCI010005439">
    <property type="protein sequence ID" value="KAG5460289.1"/>
    <property type="molecule type" value="Genomic_DNA"/>
</dbReference>
<evidence type="ECO:0000313" key="1">
    <source>
        <dbReference type="EMBL" id="KAG5460289.1"/>
    </source>
</evidence>
<evidence type="ECO:0000313" key="2">
    <source>
        <dbReference type="Proteomes" id="UP000673691"/>
    </source>
</evidence>